<name>A0ABM3H3F8_9MYRT</name>
<gene>
    <name evidence="3" type="primary">LOC125313927</name>
</gene>
<organism evidence="2 3">
    <name type="scientific">Rhodamnia argentea</name>
    <dbReference type="NCBI Taxonomy" id="178133"/>
    <lineage>
        <taxon>Eukaryota</taxon>
        <taxon>Viridiplantae</taxon>
        <taxon>Streptophyta</taxon>
        <taxon>Embryophyta</taxon>
        <taxon>Tracheophyta</taxon>
        <taxon>Spermatophyta</taxon>
        <taxon>Magnoliopsida</taxon>
        <taxon>eudicotyledons</taxon>
        <taxon>Gunneridae</taxon>
        <taxon>Pentapetalae</taxon>
        <taxon>rosids</taxon>
        <taxon>malvids</taxon>
        <taxon>Myrtales</taxon>
        <taxon>Myrtaceae</taxon>
        <taxon>Myrtoideae</taxon>
        <taxon>Myrteae</taxon>
        <taxon>Australasian group</taxon>
        <taxon>Rhodamnia</taxon>
    </lineage>
</organism>
<accession>A0ABM3H3F8</accession>
<protein>
    <submittedName>
        <fullName evidence="3">Uncharacterized protein LOC125313927 isoform X1</fullName>
    </submittedName>
</protein>
<feature type="region of interest" description="Disordered" evidence="1">
    <location>
        <begin position="194"/>
        <end position="213"/>
    </location>
</feature>
<dbReference type="GeneID" id="125313927"/>
<dbReference type="Proteomes" id="UP000827889">
    <property type="component" value="Chromosome 2"/>
</dbReference>
<sequence>MTRVCDTWEALFDLHRGNQFLSEHYARFMTLCGQLDTYLPTWNDSTILIKRQEHLRVILYLKALGLEYSPLRPQITSRSSLPTVDEIFSRALRSTPAEKISTPSMEVSATISHGTNACGARGRGYGGRGRGFAQSGGRDRGIGARSASIFGGGHGSRYRNHCQRTGHTEAYCYILHPELQPTFTAYAEVKQTPQDSTFTPHRTPPDSTDVQNTSGSITLTVSEYDAWVRSQPVTGPSAPTATLAQTSKGSSSCLLSAASDSWVIDSRATYHMTGSEE</sequence>
<reference evidence="3" key="2">
    <citation type="submission" date="2025-08" db="UniProtKB">
        <authorList>
            <consortium name="RefSeq"/>
        </authorList>
    </citation>
    <scope>IDENTIFICATION</scope>
    <source>
        <tissue evidence="3">Leaf</tissue>
    </source>
</reference>
<reference evidence="2" key="1">
    <citation type="submission" date="2025-05" db="UniProtKB">
        <authorList>
            <consortium name="RefSeq"/>
        </authorList>
    </citation>
    <scope>NUCLEOTIDE SEQUENCE [LARGE SCALE GENOMIC DNA]</scope>
</reference>
<dbReference type="PANTHER" id="PTHR34222">
    <property type="entry name" value="GAG_PRE-INTEGRS DOMAIN-CONTAINING PROTEIN"/>
    <property type="match status" value="1"/>
</dbReference>
<proteinExistence type="predicted"/>
<dbReference type="PANTHER" id="PTHR34222:SF95">
    <property type="entry name" value="RRNA 2'-O-METHYLTRANSFERASE FIBRILLARIN-LIKE ISOFORM X1"/>
    <property type="match status" value="1"/>
</dbReference>
<evidence type="ECO:0000313" key="3">
    <source>
        <dbReference type="RefSeq" id="XP_048131147.1"/>
    </source>
</evidence>
<evidence type="ECO:0000256" key="1">
    <source>
        <dbReference type="SAM" id="MobiDB-lite"/>
    </source>
</evidence>
<keyword evidence="2" id="KW-1185">Reference proteome</keyword>
<evidence type="ECO:0000313" key="2">
    <source>
        <dbReference type="Proteomes" id="UP000827889"/>
    </source>
</evidence>
<dbReference type="RefSeq" id="XP_048131147.1">
    <property type="nucleotide sequence ID" value="XM_048275190.1"/>
</dbReference>